<keyword evidence="1" id="KW-0812">Transmembrane</keyword>
<sequence length="74" mass="8540">MEQQKAESCKEDATMPQDIEKRFQHLVNEWFSFQKRAGFLGSSKEVLFSNLVGLFAFTCFVSSLKLRFRILTGS</sequence>
<dbReference type="EMBL" id="JABFUD020000022">
    <property type="protein sequence ID" value="KAI5062427.1"/>
    <property type="molecule type" value="Genomic_DNA"/>
</dbReference>
<feature type="transmembrane region" description="Helical" evidence="1">
    <location>
        <begin position="46"/>
        <end position="64"/>
    </location>
</feature>
<organism evidence="2 3">
    <name type="scientific">Adiantum capillus-veneris</name>
    <name type="common">Maidenhair fern</name>
    <dbReference type="NCBI Taxonomy" id="13818"/>
    <lineage>
        <taxon>Eukaryota</taxon>
        <taxon>Viridiplantae</taxon>
        <taxon>Streptophyta</taxon>
        <taxon>Embryophyta</taxon>
        <taxon>Tracheophyta</taxon>
        <taxon>Polypodiopsida</taxon>
        <taxon>Polypodiidae</taxon>
        <taxon>Polypodiales</taxon>
        <taxon>Pteridineae</taxon>
        <taxon>Pteridaceae</taxon>
        <taxon>Vittarioideae</taxon>
        <taxon>Adiantum</taxon>
    </lineage>
</organism>
<evidence type="ECO:0000313" key="2">
    <source>
        <dbReference type="EMBL" id="KAI5062427.1"/>
    </source>
</evidence>
<dbReference type="Proteomes" id="UP000886520">
    <property type="component" value="Chromosome 22"/>
</dbReference>
<protein>
    <submittedName>
        <fullName evidence="2">Uncharacterized protein</fullName>
    </submittedName>
</protein>
<evidence type="ECO:0000256" key="1">
    <source>
        <dbReference type="SAM" id="Phobius"/>
    </source>
</evidence>
<keyword evidence="1" id="KW-0472">Membrane</keyword>
<reference evidence="2" key="1">
    <citation type="submission" date="2021-01" db="EMBL/GenBank/DDBJ databases">
        <title>Adiantum capillus-veneris genome.</title>
        <authorList>
            <person name="Fang Y."/>
            <person name="Liao Q."/>
        </authorList>
    </citation>
    <scope>NUCLEOTIDE SEQUENCE</scope>
    <source>
        <strain evidence="2">H3</strain>
        <tissue evidence="2">Leaf</tissue>
    </source>
</reference>
<gene>
    <name evidence="2" type="ORF">GOP47_0022966</name>
</gene>
<proteinExistence type="predicted"/>
<dbReference type="OrthoDB" id="1999749at2759"/>
<evidence type="ECO:0000313" key="3">
    <source>
        <dbReference type="Proteomes" id="UP000886520"/>
    </source>
</evidence>
<comment type="caution">
    <text evidence="2">The sequence shown here is derived from an EMBL/GenBank/DDBJ whole genome shotgun (WGS) entry which is preliminary data.</text>
</comment>
<keyword evidence="3" id="KW-1185">Reference proteome</keyword>
<dbReference type="AlphaFoldDB" id="A0A9D4U7H7"/>
<keyword evidence="1" id="KW-1133">Transmembrane helix</keyword>
<accession>A0A9D4U7H7</accession>
<name>A0A9D4U7H7_ADICA</name>